<feature type="region of interest" description="Disordered" evidence="1">
    <location>
        <begin position="146"/>
        <end position="166"/>
    </location>
</feature>
<evidence type="ECO:0000313" key="2">
    <source>
        <dbReference type="EMBL" id="CAG6735020.1"/>
    </source>
</evidence>
<organism evidence="2">
    <name type="scientific">Cacopsylla melanoneura</name>
    <dbReference type="NCBI Taxonomy" id="428564"/>
    <lineage>
        <taxon>Eukaryota</taxon>
        <taxon>Metazoa</taxon>
        <taxon>Ecdysozoa</taxon>
        <taxon>Arthropoda</taxon>
        <taxon>Hexapoda</taxon>
        <taxon>Insecta</taxon>
        <taxon>Pterygota</taxon>
        <taxon>Neoptera</taxon>
        <taxon>Paraneoptera</taxon>
        <taxon>Hemiptera</taxon>
        <taxon>Sternorrhyncha</taxon>
        <taxon>Psylloidea</taxon>
        <taxon>Psyllidae</taxon>
        <taxon>Psyllinae</taxon>
        <taxon>Cacopsylla</taxon>
    </lineage>
</organism>
<evidence type="ECO:0000256" key="1">
    <source>
        <dbReference type="SAM" id="MobiDB-lite"/>
    </source>
</evidence>
<dbReference type="EMBL" id="HBUF01561598">
    <property type="protein sequence ID" value="CAG6762659.1"/>
    <property type="molecule type" value="Transcribed_RNA"/>
</dbReference>
<feature type="region of interest" description="Disordered" evidence="1">
    <location>
        <begin position="66"/>
        <end position="96"/>
    </location>
</feature>
<reference evidence="2" key="1">
    <citation type="submission" date="2021-05" db="EMBL/GenBank/DDBJ databases">
        <authorList>
            <person name="Alioto T."/>
            <person name="Alioto T."/>
            <person name="Gomez Garrido J."/>
        </authorList>
    </citation>
    <scope>NUCLEOTIDE SEQUENCE</scope>
</reference>
<dbReference type="EMBL" id="HBUF01260808">
    <property type="protein sequence ID" value="CAG6682824.1"/>
    <property type="molecule type" value="Transcribed_RNA"/>
</dbReference>
<dbReference type="EMBL" id="HBUF01561599">
    <property type="protein sequence ID" value="CAG6762663.1"/>
    <property type="molecule type" value="Transcribed_RNA"/>
</dbReference>
<dbReference type="EMBL" id="HBUF01394529">
    <property type="protein sequence ID" value="CAG6735020.1"/>
    <property type="molecule type" value="Transcribed_RNA"/>
</dbReference>
<dbReference type="EMBL" id="HBUF01561597">
    <property type="protein sequence ID" value="CAG6762655.1"/>
    <property type="molecule type" value="Transcribed_RNA"/>
</dbReference>
<dbReference type="AlphaFoldDB" id="A0A8D8YTT2"/>
<protein>
    <submittedName>
        <fullName evidence="2">Uncharacterized protein</fullName>
    </submittedName>
</protein>
<proteinExistence type="predicted"/>
<sequence length="184" mass="20424">MEVEVAYSPRWILRPGTIAPLLTRRSRPKPGREFCLCAPASQMRSSPTRSSWAAYPGTLPSTYSSPCSRNLDPSRLNGRRALPTRPPVPRDSPTSCTIATRRPRACSSIARSTAILTTTRFRVRSGAGTITRAWCATSKMWRLFRGPFPTPTTRPTATRPSWSRAKPSSLERCTAASLRRRCST</sequence>
<name>A0A8D8YTT2_9HEMI</name>
<feature type="compositionally biased region" description="Low complexity" evidence="1">
    <location>
        <begin position="151"/>
        <end position="160"/>
    </location>
</feature>
<accession>A0A8D8YTT2</accession>
<dbReference type="EMBL" id="HBUF01561600">
    <property type="protein sequence ID" value="CAG6762667.1"/>
    <property type="molecule type" value="Transcribed_RNA"/>
</dbReference>